<organism evidence="2 3">
    <name type="scientific">Paenibacillus paeoniae</name>
    <dbReference type="NCBI Taxonomy" id="2292705"/>
    <lineage>
        <taxon>Bacteria</taxon>
        <taxon>Bacillati</taxon>
        <taxon>Bacillota</taxon>
        <taxon>Bacilli</taxon>
        <taxon>Bacillales</taxon>
        <taxon>Paenibacillaceae</taxon>
        <taxon>Paenibacillus</taxon>
    </lineage>
</organism>
<dbReference type="OrthoDB" id="2627180at2"/>
<protein>
    <submittedName>
        <fullName evidence="2">Uncharacterized protein</fullName>
    </submittedName>
</protein>
<reference evidence="2 3" key="1">
    <citation type="submission" date="2018-08" db="EMBL/GenBank/DDBJ databases">
        <title>Paenibacillus sp. M4BSY-1, whole genome shotgun sequence.</title>
        <authorList>
            <person name="Tuo L."/>
        </authorList>
    </citation>
    <scope>NUCLEOTIDE SEQUENCE [LARGE SCALE GENOMIC DNA]</scope>
    <source>
        <strain evidence="2 3">M4BSY-1</strain>
    </source>
</reference>
<feature type="region of interest" description="Disordered" evidence="1">
    <location>
        <begin position="147"/>
        <end position="178"/>
    </location>
</feature>
<feature type="compositionally biased region" description="Low complexity" evidence="1">
    <location>
        <begin position="1"/>
        <end position="27"/>
    </location>
</feature>
<dbReference type="AlphaFoldDB" id="A0A371PJF6"/>
<evidence type="ECO:0000313" key="2">
    <source>
        <dbReference type="EMBL" id="REK76341.1"/>
    </source>
</evidence>
<name>A0A371PJF6_9BACL</name>
<evidence type="ECO:0000313" key="3">
    <source>
        <dbReference type="Proteomes" id="UP000261905"/>
    </source>
</evidence>
<dbReference type="RefSeq" id="WP_116043225.1">
    <property type="nucleotide sequence ID" value="NZ_QUBQ01000001.1"/>
</dbReference>
<evidence type="ECO:0000256" key="1">
    <source>
        <dbReference type="SAM" id="MobiDB-lite"/>
    </source>
</evidence>
<feature type="compositionally biased region" description="Polar residues" evidence="1">
    <location>
        <begin position="148"/>
        <end position="178"/>
    </location>
</feature>
<keyword evidence="3" id="KW-1185">Reference proteome</keyword>
<sequence length="213" mass="23526">MNQYSQQPAQFQGGQQQYSNSNANQNYEPAGYVQSHYQGQLSQPTFNRESANFISPSYNNAGSQHSHSYGYQQHAAPAIHSYTQPAVSNHAYQSHQPVQSHASSPATAFGDVGPVIARYGYQADQQQHQNYSQQYGQQSFYQPAPYAQHTQSQFSGYQSQAPQGYSQSHGPVHSNTSLNPVYQATNAYEQAGPVISKLGWQSSSANSNSQYSR</sequence>
<proteinExistence type="predicted"/>
<dbReference type="EMBL" id="QUBQ01000001">
    <property type="protein sequence ID" value="REK76341.1"/>
    <property type="molecule type" value="Genomic_DNA"/>
</dbReference>
<accession>A0A371PJF6</accession>
<feature type="region of interest" description="Disordered" evidence="1">
    <location>
        <begin position="1"/>
        <end position="43"/>
    </location>
</feature>
<dbReference type="Proteomes" id="UP000261905">
    <property type="component" value="Unassembled WGS sequence"/>
</dbReference>
<gene>
    <name evidence="2" type="ORF">DX130_04665</name>
</gene>
<comment type="caution">
    <text evidence="2">The sequence shown here is derived from an EMBL/GenBank/DDBJ whole genome shotgun (WGS) entry which is preliminary data.</text>
</comment>